<name>A0A2S4PJJ0_9PEZI</name>
<proteinExistence type="predicted"/>
<evidence type="ECO:0000313" key="2">
    <source>
        <dbReference type="EMBL" id="POS82210.1"/>
    </source>
</evidence>
<evidence type="ECO:0000313" key="3">
    <source>
        <dbReference type="Proteomes" id="UP000237438"/>
    </source>
</evidence>
<gene>
    <name evidence="2" type="ORF">EPUL_006748</name>
</gene>
<organism evidence="2 3">
    <name type="scientific">Erysiphe pulchra</name>
    <dbReference type="NCBI Taxonomy" id="225359"/>
    <lineage>
        <taxon>Eukaryota</taxon>
        <taxon>Fungi</taxon>
        <taxon>Dikarya</taxon>
        <taxon>Ascomycota</taxon>
        <taxon>Pezizomycotina</taxon>
        <taxon>Leotiomycetes</taxon>
        <taxon>Erysiphales</taxon>
        <taxon>Erysiphaceae</taxon>
        <taxon>Erysiphe</taxon>
    </lineage>
</organism>
<feature type="region of interest" description="Disordered" evidence="1">
    <location>
        <begin position="1"/>
        <end position="63"/>
    </location>
</feature>
<feature type="compositionally biased region" description="Polar residues" evidence="1">
    <location>
        <begin position="1"/>
        <end position="10"/>
    </location>
</feature>
<evidence type="ECO:0000256" key="1">
    <source>
        <dbReference type="SAM" id="MobiDB-lite"/>
    </source>
</evidence>
<feature type="region of interest" description="Disordered" evidence="1">
    <location>
        <begin position="152"/>
        <end position="171"/>
    </location>
</feature>
<dbReference type="AlphaFoldDB" id="A0A2S4PJJ0"/>
<protein>
    <submittedName>
        <fullName evidence="2">Uncharacterized protein</fullName>
    </submittedName>
</protein>
<reference evidence="2 3" key="1">
    <citation type="submission" date="2017-10" db="EMBL/GenBank/DDBJ databases">
        <title>Development of genomic resources for the powdery mildew, Erysiphe pulchra.</title>
        <authorList>
            <person name="Wadl P.A."/>
            <person name="Mack B.M."/>
            <person name="Moore G."/>
            <person name="Beltz S.B."/>
        </authorList>
    </citation>
    <scope>NUCLEOTIDE SEQUENCE [LARGE SCALE GENOMIC DNA]</scope>
    <source>
        <strain evidence="2">Cflorida</strain>
    </source>
</reference>
<keyword evidence="3" id="KW-1185">Reference proteome</keyword>
<dbReference type="Proteomes" id="UP000237438">
    <property type="component" value="Unassembled WGS sequence"/>
</dbReference>
<dbReference type="EMBL" id="PEDP01003651">
    <property type="protein sequence ID" value="POS82210.1"/>
    <property type="molecule type" value="Genomic_DNA"/>
</dbReference>
<accession>A0A2S4PJJ0</accession>
<sequence>MNSNISSSTLYDPASPNAFDPFQSPIDHIDRPPSAQTYNPRSLDLDDPGPSSQLSLSYDDGIPSFGPTHEALLTRKEAAKQRSSEAEELFAPIAKTLDLHLASFPHIQGRKAYALNRFREEIVGVAAKHFDAYIRGTPLPSIAHSTVQEELASSSTKFEKSPEKSYANAMK</sequence>
<comment type="caution">
    <text evidence="2">The sequence shown here is derived from an EMBL/GenBank/DDBJ whole genome shotgun (WGS) entry which is preliminary data.</text>
</comment>
<feature type="non-terminal residue" evidence="2">
    <location>
        <position position="171"/>
    </location>
</feature>